<feature type="transmembrane region" description="Helical" evidence="1">
    <location>
        <begin position="406"/>
        <end position="424"/>
    </location>
</feature>
<reference evidence="3 4" key="1">
    <citation type="submission" date="2024-09" db="EMBL/GenBank/DDBJ databases">
        <authorList>
            <person name="Sun Q."/>
            <person name="Mori K."/>
        </authorList>
    </citation>
    <scope>NUCLEOTIDE SEQUENCE [LARGE SCALE GENOMIC DNA]</scope>
    <source>
        <strain evidence="3 4">CECT 8460</strain>
    </source>
</reference>
<dbReference type="Pfam" id="PF13650">
    <property type="entry name" value="Asp_protease_2"/>
    <property type="match status" value="1"/>
</dbReference>
<keyword evidence="1" id="KW-1133">Transmembrane helix</keyword>
<keyword evidence="2" id="KW-0732">Signal</keyword>
<keyword evidence="4" id="KW-1185">Reference proteome</keyword>
<dbReference type="Proteomes" id="UP001589576">
    <property type="component" value="Unassembled WGS sequence"/>
</dbReference>
<sequence length="438" mass="49167">MKSSIKIIIALFLCSINSCFAQQNIKIVQAKTQRVSIKDGDNPITKWWEYLQKDVKPVVYHIAKINQNRKVIFYTDIDSISFNVKPNNKYDFKVLLNAKDTCYAQISTVIPSYYKDCKNCKITSDTIPFTLGNDHYIHIKGKVNNSEIIDFIFDTGAGTCVLNERGQKIAKIKLDGQTDGEGTSGFTVDQTSSSNLLQLSALKWKNLSLTYIDYKGAINTDGVLGYNIFEDKVVEIDYEKKLLIIHSEMPTTIAGYSKQQIRHDLNGTFIQATLNNGVKDFTGWYLFDTGGSLTVQVSGDYAKNNELYSTMKNLGKSSATGNGKGFYQNEIVELPLLKLFGYSIPQVPIHISSSDKSFYGEAGIIGNNLLKRFNVIIDYPKATMYLKPNSLMALSFKKKDSKSLDLVVGLSLVATLLIILIFMYKRRKNSSTILFSKN</sequence>
<protein>
    <submittedName>
        <fullName evidence="3">Retropepsin-like aspartic protease</fullName>
        <ecNumber evidence="3">3.4.23.-</ecNumber>
    </submittedName>
</protein>
<dbReference type="GO" id="GO:0016787">
    <property type="term" value="F:hydrolase activity"/>
    <property type="evidence" value="ECO:0007669"/>
    <property type="project" value="UniProtKB-KW"/>
</dbReference>
<dbReference type="RefSeq" id="WP_290285730.1">
    <property type="nucleotide sequence ID" value="NZ_JAUFQN010000019.1"/>
</dbReference>
<feature type="signal peptide" evidence="2">
    <location>
        <begin position="1"/>
        <end position="21"/>
    </location>
</feature>
<keyword evidence="3" id="KW-0378">Hydrolase</keyword>
<dbReference type="Gene3D" id="2.40.70.10">
    <property type="entry name" value="Acid Proteases"/>
    <property type="match status" value="2"/>
</dbReference>
<name>A0ABV5GBQ9_9FLAO</name>
<comment type="caution">
    <text evidence="3">The sequence shown here is derived from an EMBL/GenBank/DDBJ whole genome shotgun (WGS) entry which is preliminary data.</text>
</comment>
<dbReference type="EC" id="3.4.23.-" evidence="3"/>
<feature type="chain" id="PRO_5046751172" evidence="2">
    <location>
        <begin position="22"/>
        <end position="438"/>
    </location>
</feature>
<keyword evidence="1" id="KW-0812">Transmembrane</keyword>
<evidence type="ECO:0000313" key="4">
    <source>
        <dbReference type="Proteomes" id="UP001589576"/>
    </source>
</evidence>
<organism evidence="3 4">
    <name type="scientific">Flavobacterium paronense</name>
    <dbReference type="NCBI Taxonomy" id="1392775"/>
    <lineage>
        <taxon>Bacteria</taxon>
        <taxon>Pseudomonadati</taxon>
        <taxon>Bacteroidota</taxon>
        <taxon>Flavobacteriia</taxon>
        <taxon>Flavobacteriales</taxon>
        <taxon>Flavobacteriaceae</taxon>
        <taxon>Flavobacterium</taxon>
    </lineage>
</organism>
<evidence type="ECO:0000256" key="1">
    <source>
        <dbReference type="SAM" id="Phobius"/>
    </source>
</evidence>
<gene>
    <name evidence="3" type="ORF">ACFFUU_02965</name>
</gene>
<evidence type="ECO:0000256" key="2">
    <source>
        <dbReference type="SAM" id="SignalP"/>
    </source>
</evidence>
<evidence type="ECO:0000313" key="3">
    <source>
        <dbReference type="EMBL" id="MFB9088554.1"/>
    </source>
</evidence>
<proteinExistence type="predicted"/>
<dbReference type="InterPro" id="IPR021109">
    <property type="entry name" value="Peptidase_aspartic_dom_sf"/>
</dbReference>
<dbReference type="EMBL" id="JBHMFB010000007">
    <property type="protein sequence ID" value="MFB9088554.1"/>
    <property type="molecule type" value="Genomic_DNA"/>
</dbReference>
<keyword evidence="1" id="KW-0472">Membrane</keyword>
<accession>A0ABV5GBQ9</accession>